<dbReference type="Pfam" id="PF13903">
    <property type="entry name" value="Claudin_2"/>
    <property type="match status" value="1"/>
</dbReference>
<gene>
    <name evidence="6" type="primary">LOC114468608</name>
</gene>
<dbReference type="Gene3D" id="1.20.140.150">
    <property type="match status" value="1"/>
</dbReference>
<organism evidence="6 7">
    <name type="scientific">Gouania willdenowi</name>
    <name type="common">Blunt-snouted clingfish</name>
    <name type="synonym">Lepadogaster willdenowi</name>
    <dbReference type="NCBI Taxonomy" id="441366"/>
    <lineage>
        <taxon>Eukaryota</taxon>
        <taxon>Metazoa</taxon>
        <taxon>Chordata</taxon>
        <taxon>Craniata</taxon>
        <taxon>Vertebrata</taxon>
        <taxon>Euteleostomi</taxon>
        <taxon>Actinopterygii</taxon>
        <taxon>Neopterygii</taxon>
        <taxon>Teleostei</taxon>
        <taxon>Neoteleostei</taxon>
        <taxon>Acanthomorphata</taxon>
        <taxon>Ovalentaria</taxon>
        <taxon>Blenniimorphae</taxon>
        <taxon>Blenniiformes</taxon>
        <taxon>Gobiesocoidei</taxon>
        <taxon>Gobiesocidae</taxon>
        <taxon>Gobiesocinae</taxon>
        <taxon>Gouania</taxon>
    </lineage>
</organism>
<evidence type="ECO:0000256" key="1">
    <source>
        <dbReference type="ARBA" id="ARBA00004141"/>
    </source>
</evidence>
<dbReference type="Ensembl" id="ENSGWIT00000040230.1">
    <property type="protein sequence ID" value="ENSGWIP00000036934.1"/>
    <property type="gene ID" value="ENSGWIG00000018984.1"/>
</dbReference>
<reference evidence="6" key="2">
    <citation type="submission" date="2025-08" db="UniProtKB">
        <authorList>
            <consortium name="Ensembl"/>
        </authorList>
    </citation>
    <scope>IDENTIFICATION</scope>
</reference>
<protein>
    <submittedName>
        <fullName evidence="6">Transmembrane protein 235-like</fullName>
    </submittedName>
</protein>
<evidence type="ECO:0000313" key="6">
    <source>
        <dbReference type="Ensembl" id="ENSGWIP00000036934.1"/>
    </source>
</evidence>
<dbReference type="RefSeq" id="XP_028311405.1">
    <property type="nucleotide sequence ID" value="XM_028455604.1"/>
</dbReference>
<dbReference type="PANTHER" id="PTHR20516">
    <property type="entry name" value="TRANSMEMBRANE PROTEIN 114/235 FAMILY MEMBER"/>
    <property type="match status" value="1"/>
</dbReference>
<evidence type="ECO:0000256" key="3">
    <source>
        <dbReference type="ARBA" id="ARBA00022989"/>
    </source>
</evidence>
<keyword evidence="3 5" id="KW-1133">Transmembrane helix</keyword>
<evidence type="ECO:0000256" key="2">
    <source>
        <dbReference type="ARBA" id="ARBA00022692"/>
    </source>
</evidence>
<evidence type="ECO:0000313" key="7">
    <source>
        <dbReference type="Proteomes" id="UP000694680"/>
    </source>
</evidence>
<keyword evidence="7" id="KW-1185">Reference proteome</keyword>
<sequence>MGFIMKYGPVVLTAALTGLLSFTFLAVAVWTDYWYIIDVNKPNYTGPDSLSSHSGLWRIHEGPNRSSVISSFTANMSALSDAERQLQGLHRVVVTLLPLSLILLLFGWIFGLVSSLACSPKLLSASASYVLLCSLFTLSGVSVYIRYSDLAMEEFERLVLPTNLVYVDVSFGWSFAMAWLSYSLEVASGLFLLLAARITQKKRHYDSSVAI</sequence>
<evidence type="ECO:0000256" key="5">
    <source>
        <dbReference type="SAM" id="Phobius"/>
    </source>
</evidence>
<keyword evidence="4 5" id="KW-0472">Membrane</keyword>
<dbReference type="PANTHER" id="PTHR20516:SF1">
    <property type="entry name" value="TRANSMEMBRANE PROTEIN 235"/>
    <property type="match status" value="1"/>
</dbReference>
<dbReference type="OrthoDB" id="9626630at2759"/>
<dbReference type="InterPro" id="IPR004031">
    <property type="entry name" value="PMP22/EMP/MP20/Claudin"/>
</dbReference>
<reference evidence="6" key="3">
    <citation type="submission" date="2025-09" db="UniProtKB">
        <authorList>
            <consortium name="Ensembl"/>
        </authorList>
    </citation>
    <scope>IDENTIFICATION</scope>
</reference>
<feature type="transmembrane region" description="Helical" evidence="5">
    <location>
        <begin position="171"/>
        <end position="195"/>
    </location>
</feature>
<reference evidence="6" key="1">
    <citation type="submission" date="2020-06" db="EMBL/GenBank/DDBJ databases">
        <authorList>
            <consortium name="Wellcome Sanger Institute Data Sharing"/>
        </authorList>
    </citation>
    <scope>NUCLEOTIDE SEQUENCE [LARGE SCALE GENOMIC DNA]</scope>
</reference>
<dbReference type="Proteomes" id="UP000694680">
    <property type="component" value="Chromosome 8"/>
</dbReference>
<comment type="subcellular location">
    <subcellularLocation>
        <location evidence="1">Membrane</location>
        <topology evidence="1">Multi-pass membrane protein</topology>
    </subcellularLocation>
</comment>
<feature type="transmembrane region" description="Helical" evidence="5">
    <location>
        <begin position="129"/>
        <end position="147"/>
    </location>
</feature>
<proteinExistence type="predicted"/>
<keyword evidence="2 5" id="KW-0812">Transmembrane</keyword>
<feature type="transmembrane region" description="Helical" evidence="5">
    <location>
        <begin position="96"/>
        <end position="117"/>
    </location>
</feature>
<dbReference type="GO" id="GO:0016324">
    <property type="term" value="C:apical plasma membrane"/>
    <property type="evidence" value="ECO:0007669"/>
    <property type="project" value="TreeGrafter"/>
</dbReference>
<dbReference type="GeneID" id="114468608"/>
<dbReference type="InterPro" id="IPR039951">
    <property type="entry name" value="TMEM114/TMEM235"/>
</dbReference>
<evidence type="ECO:0000256" key="4">
    <source>
        <dbReference type="ARBA" id="ARBA00023136"/>
    </source>
</evidence>
<accession>A0A8C5GXF1</accession>
<dbReference type="AlphaFoldDB" id="A0A8C5GXF1"/>
<name>A0A8C5GXF1_GOUWI</name>